<protein>
    <recommendedName>
        <fullName evidence="3">Carbohydrate-binding protein</fullName>
    </recommendedName>
</protein>
<dbReference type="RefSeq" id="WP_204654596.1">
    <property type="nucleotide sequence ID" value="NZ_JAFBFD010000032.1"/>
</dbReference>
<proteinExistence type="predicted"/>
<name>A0ABV9MUT7_9ENTE</name>
<gene>
    <name evidence="1" type="ORF">ACFO5I_01530</name>
</gene>
<evidence type="ECO:0000313" key="1">
    <source>
        <dbReference type="EMBL" id="MFC4718428.1"/>
    </source>
</evidence>
<keyword evidence="2" id="KW-1185">Reference proteome</keyword>
<evidence type="ECO:0008006" key="3">
    <source>
        <dbReference type="Google" id="ProtNLM"/>
    </source>
</evidence>
<accession>A0ABV9MUT7</accession>
<dbReference type="Proteomes" id="UP001595969">
    <property type="component" value="Unassembled WGS sequence"/>
</dbReference>
<organism evidence="1 2">
    <name type="scientific">Enterococcus lemanii</name>
    <dbReference type="NCBI Taxonomy" id="1159752"/>
    <lineage>
        <taxon>Bacteria</taxon>
        <taxon>Bacillati</taxon>
        <taxon>Bacillota</taxon>
        <taxon>Bacilli</taxon>
        <taxon>Lactobacillales</taxon>
        <taxon>Enterococcaceae</taxon>
        <taxon>Enterococcus</taxon>
    </lineage>
</organism>
<evidence type="ECO:0000313" key="2">
    <source>
        <dbReference type="Proteomes" id="UP001595969"/>
    </source>
</evidence>
<sequence length="265" mass="30411">MLTLKIKNDAHIIAERSHQTQTYLALKDYTYQAGDVIELAITSFPAFVWIQVDEAIEPSLVYMTNATWEYPVIFDDLLRLAYSPKIFTGKKHYLRAWLPTREELATRRNLARNAHDQKEDSQAYPHASANVETRNDSTFFARNAIDGVLANEDHGPYPYQSWGINQRKDAEITIDFGREVILDQLALVLRGDYPHDSYWTQVTVEFSGGQTLDLATTNQLDQQFFEIEPIQTTFVKLKDLIKNEDESPFPALTQIEAYGVEVTKD</sequence>
<reference evidence="2" key="1">
    <citation type="journal article" date="2019" name="Int. J. Syst. Evol. Microbiol.">
        <title>The Global Catalogue of Microorganisms (GCM) 10K type strain sequencing project: providing services to taxonomists for standard genome sequencing and annotation.</title>
        <authorList>
            <consortium name="The Broad Institute Genomics Platform"/>
            <consortium name="The Broad Institute Genome Sequencing Center for Infectious Disease"/>
            <person name="Wu L."/>
            <person name="Ma J."/>
        </authorList>
    </citation>
    <scope>NUCLEOTIDE SEQUENCE [LARGE SCALE GENOMIC DNA]</scope>
    <source>
        <strain evidence="2">CGMCC 1.19032</strain>
    </source>
</reference>
<dbReference type="EMBL" id="JBHSGS010000008">
    <property type="protein sequence ID" value="MFC4718428.1"/>
    <property type="molecule type" value="Genomic_DNA"/>
</dbReference>
<comment type="caution">
    <text evidence="1">The sequence shown here is derived from an EMBL/GenBank/DDBJ whole genome shotgun (WGS) entry which is preliminary data.</text>
</comment>
<dbReference type="SUPFAM" id="SSF49785">
    <property type="entry name" value="Galactose-binding domain-like"/>
    <property type="match status" value="1"/>
</dbReference>
<dbReference type="Gene3D" id="2.60.120.260">
    <property type="entry name" value="Galactose-binding domain-like"/>
    <property type="match status" value="1"/>
</dbReference>
<dbReference type="InterPro" id="IPR008979">
    <property type="entry name" value="Galactose-bd-like_sf"/>
</dbReference>